<dbReference type="InterPro" id="IPR002848">
    <property type="entry name" value="Translin_fam"/>
</dbReference>
<dbReference type="Pfam" id="PF01997">
    <property type="entry name" value="Translin"/>
    <property type="match status" value="1"/>
</dbReference>
<dbReference type="InterPro" id="IPR016068">
    <property type="entry name" value="Translin_N"/>
</dbReference>
<keyword evidence="4" id="KW-0963">Cytoplasm</keyword>
<evidence type="ECO:0000256" key="1">
    <source>
        <dbReference type="ARBA" id="ARBA00004123"/>
    </source>
</evidence>
<dbReference type="SUPFAM" id="SSF74784">
    <property type="entry name" value="Translin"/>
    <property type="match status" value="1"/>
</dbReference>
<dbReference type="CDD" id="cd14820">
    <property type="entry name" value="TRAX"/>
    <property type="match status" value="1"/>
</dbReference>
<reference evidence="6 7" key="1">
    <citation type="submission" date="2022-07" db="EMBL/GenBank/DDBJ databases">
        <title>Genome-wide signatures of adaptation to extreme environments.</title>
        <authorList>
            <person name="Cho C.H."/>
            <person name="Yoon H.S."/>
        </authorList>
    </citation>
    <scope>NUCLEOTIDE SEQUENCE [LARGE SCALE GENOMIC DNA]</scope>
    <source>
        <strain evidence="6 7">108.79 E11</strain>
    </source>
</reference>
<evidence type="ECO:0000256" key="3">
    <source>
        <dbReference type="ARBA" id="ARBA00005902"/>
    </source>
</evidence>
<accession>A0AAV9IFK3</accession>
<organism evidence="6 7">
    <name type="scientific">Galdieria yellowstonensis</name>
    <dbReference type="NCBI Taxonomy" id="3028027"/>
    <lineage>
        <taxon>Eukaryota</taxon>
        <taxon>Rhodophyta</taxon>
        <taxon>Bangiophyceae</taxon>
        <taxon>Galdieriales</taxon>
        <taxon>Galdieriaceae</taxon>
        <taxon>Galdieria</taxon>
    </lineage>
</organism>
<proteinExistence type="inferred from homology"/>
<dbReference type="EMBL" id="JANCYU010000035">
    <property type="protein sequence ID" value="KAK4526001.1"/>
    <property type="molecule type" value="Genomic_DNA"/>
</dbReference>
<evidence type="ECO:0000313" key="6">
    <source>
        <dbReference type="EMBL" id="KAK4526001.1"/>
    </source>
</evidence>
<dbReference type="InterPro" id="IPR036081">
    <property type="entry name" value="Translin_sf"/>
</dbReference>
<sequence length="238" mass="27824">MLKQSSASYLFQKLSEDLSFLIEKRERLVKASRDVTYQSKKVIYLLHRAVDEEPLSVFSKAEEQLHTIRKLICDLILSELSLENYYRFHEVFTTALQEYTEARLFCAYLKENRIMTLDELNAEIAHQSEQPTEGLREETTQQFITSISPKDYILGLVDSSGELMRHCINCASRNETDKAFQVECVLRQLSTEIKFVGVYLSRWNDNLDNKLEAIRANLGKVENACYQLYIRGMEFRQH</sequence>
<dbReference type="AlphaFoldDB" id="A0AAV9IFK3"/>
<evidence type="ECO:0000256" key="2">
    <source>
        <dbReference type="ARBA" id="ARBA00004496"/>
    </source>
</evidence>
<dbReference type="Gene3D" id="1.20.58.190">
    <property type="entry name" value="Translin, domain 1"/>
    <property type="match status" value="1"/>
</dbReference>
<dbReference type="GO" id="GO:0043565">
    <property type="term" value="F:sequence-specific DNA binding"/>
    <property type="evidence" value="ECO:0007669"/>
    <property type="project" value="InterPro"/>
</dbReference>
<comment type="similarity">
    <text evidence="3">Belongs to the translin family.</text>
</comment>
<name>A0AAV9IFK3_9RHOD</name>
<dbReference type="GO" id="GO:0005737">
    <property type="term" value="C:cytoplasm"/>
    <property type="evidence" value="ECO:0007669"/>
    <property type="project" value="UniProtKB-SubCell"/>
</dbReference>
<dbReference type="GO" id="GO:0005634">
    <property type="term" value="C:nucleus"/>
    <property type="evidence" value="ECO:0007669"/>
    <property type="project" value="UniProtKB-SubCell"/>
</dbReference>
<gene>
    <name evidence="6" type="ORF">GAYE_SCF18G3910</name>
</gene>
<dbReference type="Proteomes" id="UP001300502">
    <property type="component" value="Unassembled WGS sequence"/>
</dbReference>
<protein>
    <recommendedName>
        <fullName evidence="8">Translin</fullName>
    </recommendedName>
</protein>
<dbReference type="InterPro" id="IPR016069">
    <property type="entry name" value="Translin_C"/>
</dbReference>
<keyword evidence="7" id="KW-1185">Reference proteome</keyword>
<comment type="caution">
    <text evidence="6">The sequence shown here is derived from an EMBL/GenBank/DDBJ whole genome shotgun (WGS) entry which is preliminary data.</text>
</comment>
<evidence type="ECO:0008006" key="8">
    <source>
        <dbReference type="Google" id="ProtNLM"/>
    </source>
</evidence>
<comment type="subcellular location">
    <subcellularLocation>
        <location evidence="2">Cytoplasm</location>
    </subcellularLocation>
    <subcellularLocation>
        <location evidence="1">Nucleus</location>
    </subcellularLocation>
</comment>
<keyword evidence="5" id="KW-0539">Nucleus</keyword>
<evidence type="ECO:0000313" key="7">
    <source>
        <dbReference type="Proteomes" id="UP001300502"/>
    </source>
</evidence>
<evidence type="ECO:0000256" key="5">
    <source>
        <dbReference type="ARBA" id="ARBA00023242"/>
    </source>
</evidence>
<evidence type="ECO:0000256" key="4">
    <source>
        <dbReference type="ARBA" id="ARBA00022490"/>
    </source>
</evidence>
<dbReference type="Gene3D" id="1.20.58.200">
    <property type="entry name" value="Translin, domain 2"/>
    <property type="match status" value="1"/>
</dbReference>
<dbReference type="PANTHER" id="PTHR10741">
    <property type="entry name" value="TRANSLIN AND TRANSLIN ASSOCIATED PROTEIN X"/>
    <property type="match status" value="1"/>
</dbReference>